<protein>
    <submittedName>
        <fullName evidence="1">Si:dkey-146m20.13</fullName>
    </submittedName>
</protein>
<proteinExistence type="predicted"/>
<dbReference type="Proteomes" id="UP000261540">
    <property type="component" value="Unplaced"/>
</dbReference>
<evidence type="ECO:0000313" key="2">
    <source>
        <dbReference type="Proteomes" id="UP000261540"/>
    </source>
</evidence>
<dbReference type="AlphaFoldDB" id="A0A3B3R3G9"/>
<organism evidence="1 2">
    <name type="scientific">Paramormyrops kingsleyae</name>
    <dbReference type="NCBI Taxonomy" id="1676925"/>
    <lineage>
        <taxon>Eukaryota</taxon>
        <taxon>Metazoa</taxon>
        <taxon>Chordata</taxon>
        <taxon>Craniata</taxon>
        <taxon>Vertebrata</taxon>
        <taxon>Euteleostomi</taxon>
        <taxon>Actinopterygii</taxon>
        <taxon>Neopterygii</taxon>
        <taxon>Teleostei</taxon>
        <taxon>Osteoglossocephala</taxon>
        <taxon>Osteoglossomorpha</taxon>
        <taxon>Osteoglossiformes</taxon>
        <taxon>Mormyridae</taxon>
        <taxon>Paramormyrops</taxon>
    </lineage>
</organism>
<dbReference type="GeneTree" id="ENSGT00770000121708"/>
<evidence type="ECO:0000313" key="1">
    <source>
        <dbReference type="Ensembl" id="ENSPKIP00000012460.1"/>
    </source>
</evidence>
<accession>A0A3B3R3G9</accession>
<keyword evidence="2" id="KW-1185">Reference proteome</keyword>
<sequence length="70" mass="8280">MIDSFAMAKVWQGSYNILRKWNPKEYQMVLGVIGEHGHWTLAAMYPSQKKQFFIHLENQRKRSPDALTQQ</sequence>
<reference evidence="1" key="1">
    <citation type="submission" date="2025-08" db="UniProtKB">
        <authorList>
            <consortium name="Ensembl"/>
        </authorList>
    </citation>
    <scope>IDENTIFICATION</scope>
</reference>
<dbReference type="Ensembl" id="ENSPKIT00000036856.1">
    <property type="protein sequence ID" value="ENSPKIP00000012460.1"/>
    <property type="gene ID" value="ENSPKIG00000000250.1"/>
</dbReference>
<name>A0A3B3R3G9_9TELE</name>
<reference evidence="1" key="2">
    <citation type="submission" date="2025-09" db="UniProtKB">
        <authorList>
            <consortium name="Ensembl"/>
        </authorList>
    </citation>
    <scope>IDENTIFICATION</scope>
</reference>